<dbReference type="InterPro" id="IPR004596">
    <property type="entry name" value="Cell_div_suppressor_SulA"/>
</dbReference>
<dbReference type="Pfam" id="PF03846">
    <property type="entry name" value="SulA"/>
    <property type="match status" value="1"/>
</dbReference>
<gene>
    <name evidence="1" type="ORF">EDC56_2954</name>
</gene>
<comment type="caution">
    <text evidence="1">The sequence shown here is derived from an EMBL/GenBank/DDBJ whole genome shotgun (WGS) entry which is preliminary data.</text>
</comment>
<organism evidence="1 2">
    <name type="scientific">Sinobacterium caligoides</name>
    <dbReference type="NCBI Taxonomy" id="933926"/>
    <lineage>
        <taxon>Bacteria</taxon>
        <taxon>Pseudomonadati</taxon>
        <taxon>Pseudomonadota</taxon>
        <taxon>Gammaproteobacteria</taxon>
        <taxon>Cellvibrionales</taxon>
        <taxon>Spongiibacteraceae</taxon>
        <taxon>Sinobacterium</taxon>
    </lineage>
</organism>
<dbReference type="RefSeq" id="WP_123713271.1">
    <property type="nucleotide sequence ID" value="NZ_RKHR01000005.1"/>
</dbReference>
<accession>A0A3N2DKK6</accession>
<keyword evidence="1" id="KW-0131">Cell cycle</keyword>
<dbReference type="OrthoDB" id="6388043at2"/>
<proteinExistence type="predicted"/>
<reference evidence="1 2" key="1">
    <citation type="submission" date="2018-11" db="EMBL/GenBank/DDBJ databases">
        <title>Genomic Encyclopedia of Type Strains, Phase IV (KMG-IV): sequencing the most valuable type-strain genomes for metagenomic binning, comparative biology and taxonomic classification.</title>
        <authorList>
            <person name="Goeker M."/>
        </authorList>
    </citation>
    <scope>NUCLEOTIDE SEQUENCE [LARGE SCALE GENOMIC DNA]</scope>
    <source>
        <strain evidence="1 2">DSM 100316</strain>
    </source>
</reference>
<dbReference type="SUPFAM" id="SSF52540">
    <property type="entry name" value="P-loop containing nucleoside triphosphate hydrolases"/>
    <property type="match status" value="1"/>
</dbReference>
<dbReference type="Proteomes" id="UP000275394">
    <property type="component" value="Unassembled WGS sequence"/>
</dbReference>
<dbReference type="GO" id="GO:0051782">
    <property type="term" value="P:negative regulation of cell division"/>
    <property type="evidence" value="ECO:0007669"/>
    <property type="project" value="InterPro"/>
</dbReference>
<dbReference type="GO" id="GO:0009432">
    <property type="term" value="P:SOS response"/>
    <property type="evidence" value="ECO:0007669"/>
    <property type="project" value="InterPro"/>
</dbReference>
<dbReference type="EMBL" id="RKHR01000005">
    <property type="protein sequence ID" value="ROS00308.1"/>
    <property type="molecule type" value="Genomic_DNA"/>
</dbReference>
<evidence type="ECO:0000313" key="2">
    <source>
        <dbReference type="Proteomes" id="UP000275394"/>
    </source>
</evidence>
<dbReference type="Gene3D" id="3.40.50.300">
    <property type="entry name" value="P-loop containing nucleotide triphosphate hydrolases"/>
    <property type="match status" value="1"/>
</dbReference>
<sequence length="131" mass="14628">MPLFAALENQETQAGYTECITELAIKGKHCQELLLLPIISHLSSSDDSRWVTWINPPPLNRSKLKEFGLDQRPILIINTKSQAETNALLLRCLNNGRSNTVIANIEDDSALDRRQLCYAANNGNSHCLLVL</sequence>
<name>A0A3N2DKK6_9GAMM</name>
<keyword evidence="1" id="KW-0132">Cell division</keyword>
<dbReference type="AlphaFoldDB" id="A0A3N2DKK6"/>
<keyword evidence="2" id="KW-1185">Reference proteome</keyword>
<dbReference type="InterPro" id="IPR027417">
    <property type="entry name" value="P-loop_NTPase"/>
</dbReference>
<evidence type="ECO:0000313" key="1">
    <source>
        <dbReference type="EMBL" id="ROS00308.1"/>
    </source>
</evidence>
<dbReference type="GO" id="GO:0051301">
    <property type="term" value="P:cell division"/>
    <property type="evidence" value="ECO:0007669"/>
    <property type="project" value="UniProtKB-KW"/>
</dbReference>
<protein>
    <submittedName>
        <fullName evidence="1">Cell division inhibitor SulA</fullName>
    </submittedName>
</protein>